<protein>
    <submittedName>
        <fullName evidence="2">Uncharacterized protein</fullName>
    </submittedName>
</protein>
<proteinExistence type="predicted"/>
<dbReference type="EMBL" id="KB467831">
    <property type="protein sequence ID" value="PCH32965.1"/>
    <property type="molecule type" value="Genomic_DNA"/>
</dbReference>
<feature type="compositionally biased region" description="Polar residues" evidence="1">
    <location>
        <begin position="142"/>
        <end position="152"/>
    </location>
</feature>
<feature type="region of interest" description="Disordered" evidence="1">
    <location>
        <begin position="141"/>
        <end position="179"/>
    </location>
</feature>
<feature type="compositionally biased region" description="Low complexity" evidence="1">
    <location>
        <begin position="275"/>
        <end position="293"/>
    </location>
</feature>
<evidence type="ECO:0000313" key="3">
    <source>
        <dbReference type="Proteomes" id="UP000218811"/>
    </source>
</evidence>
<organism evidence="2 3">
    <name type="scientific">Wolfiporia cocos (strain MD-104)</name>
    <name type="common">Brown rot fungus</name>
    <dbReference type="NCBI Taxonomy" id="742152"/>
    <lineage>
        <taxon>Eukaryota</taxon>
        <taxon>Fungi</taxon>
        <taxon>Dikarya</taxon>
        <taxon>Basidiomycota</taxon>
        <taxon>Agaricomycotina</taxon>
        <taxon>Agaricomycetes</taxon>
        <taxon>Polyporales</taxon>
        <taxon>Phaeolaceae</taxon>
        <taxon>Wolfiporia</taxon>
    </lineage>
</organism>
<name>A0A2H3IU59_WOLCO</name>
<accession>A0A2H3IU59</accession>
<dbReference type="AlphaFoldDB" id="A0A2H3IU59"/>
<gene>
    <name evidence="2" type="ORF">WOLCODRAFT_141431</name>
</gene>
<evidence type="ECO:0000313" key="2">
    <source>
        <dbReference type="EMBL" id="PCH32965.1"/>
    </source>
</evidence>
<evidence type="ECO:0000256" key="1">
    <source>
        <dbReference type="SAM" id="MobiDB-lite"/>
    </source>
</evidence>
<reference evidence="2 3" key="1">
    <citation type="journal article" date="2012" name="Science">
        <title>The Paleozoic origin of enzymatic lignin decomposition reconstructed from 31 fungal genomes.</title>
        <authorList>
            <person name="Floudas D."/>
            <person name="Binder M."/>
            <person name="Riley R."/>
            <person name="Barry K."/>
            <person name="Blanchette R.A."/>
            <person name="Henrissat B."/>
            <person name="Martinez A.T."/>
            <person name="Otillar R."/>
            <person name="Spatafora J.W."/>
            <person name="Yadav J.S."/>
            <person name="Aerts A."/>
            <person name="Benoit I."/>
            <person name="Boyd A."/>
            <person name="Carlson A."/>
            <person name="Copeland A."/>
            <person name="Coutinho P.M."/>
            <person name="de Vries R.P."/>
            <person name="Ferreira P."/>
            <person name="Findley K."/>
            <person name="Foster B."/>
            <person name="Gaskell J."/>
            <person name="Glotzer D."/>
            <person name="Gorecki P."/>
            <person name="Heitman J."/>
            <person name="Hesse C."/>
            <person name="Hori C."/>
            <person name="Igarashi K."/>
            <person name="Jurgens J.A."/>
            <person name="Kallen N."/>
            <person name="Kersten P."/>
            <person name="Kohler A."/>
            <person name="Kuees U."/>
            <person name="Kumar T.K.A."/>
            <person name="Kuo A."/>
            <person name="LaButti K."/>
            <person name="Larrondo L.F."/>
            <person name="Lindquist E."/>
            <person name="Ling A."/>
            <person name="Lombard V."/>
            <person name="Lucas S."/>
            <person name="Lundell T."/>
            <person name="Martin R."/>
            <person name="McLaughlin D.J."/>
            <person name="Morgenstern I."/>
            <person name="Morin E."/>
            <person name="Murat C."/>
            <person name="Nagy L.G."/>
            <person name="Nolan M."/>
            <person name="Ohm R.A."/>
            <person name="Patyshakuliyeva A."/>
            <person name="Rokas A."/>
            <person name="Ruiz-Duenas F.J."/>
            <person name="Sabat G."/>
            <person name="Salamov A."/>
            <person name="Samejima M."/>
            <person name="Schmutz J."/>
            <person name="Slot J.C."/>
            <person name="St John F."/>
            <person name="Stenlid J."/>
            <person name="Sun H."/>
            <person name="Sun S."/>
            <person name="Syed K."/>
            <person name="Tsang A."/>
            <person name="Wiebenga A."/>
            <person name="Young D."/>
            <person name="Pisabarro A."/>
            <person name="Eastwood D.C."/>
            <person name="Martin F."/>
            <person name="Cullen D."/>
            <person name="Grigoriev I.V."/>
            <person name="Hibbett D.S."/>
        </authorList>
    </citation>
    <scope>NUCLEOTIDE SEQUENCE [LARGE SCALE GENOMIC DNA]</scope>
    <source>
        <strain evidence="2 3">MD-104</strain>
    </source>
</reference>
<sequence length="583" mass="64422">MARRKVACAAGRHLDIQIARWDGGGGSVAALLKGSISTALQSSADGAPARWSPLVFVRLPRLLSTDTSAGRLCCAACLLIDPPDCEIHMAAQVIYATKPHALRGHVDFPRIYSVGDEYWHKRQIGHVRRRSDSQETVLAEDFTSTSHASSDACSKRDADLSPDAGSRKNHEDEPGMGHSAMNSIEHEVQRLTDSFCKMATGNSAGAGGRGRDIKRTETRRVRFRSPSPKRSSTRVNRASMIDMYSKKEPTVLELSAAGPRSWDAAAAEYERQQYGEQAQEPGDEAAAAADGQAQDMQLEEAEDDYGSIAVGKDGTDAEFPDPGLAPSRWTRAAAARSGRPLLRSESVCEREVVVSVEAVSVHYDVSVGIPPADLWAAREELHRVHGLDKTLYEDAQVGPGEYRAFVCTEKDCTTFDVNEVPDTFSFECEICVVTSQDAWLPHTPNCVTYMYCHSVPSARGYMNAMADEPCFKVKWEHMSTDGTNTSVMTPDNGILYAYKGYRPQLVSVPGSKEQVWGLKMGFWVPIDMDEIKIEHEQLWNFRIMGYVHIADSCGGQERCLLVPPKDVKIEKLDYQRLMKRHTV</sequence>
<dbReference type="Proteomes" id="UP000218811">
    <property type="component" value="Unassembled WGS sequence"/>
</dbReference>
<feature type="compositionally biased region" description="Basic and acidic residues" evidence="1">
    <location>
        <begin position="153"/>
        <end position="175"/>
    </location>
</feature>
<feature type="region of interest" description="Disordered" evidence="1">
    <location>
        <begin position="270"/>
        <end position="293"/>
    </location>
</feature>
<keyword evidence="3" id="KW-1185">Reference proteome</keyword>